<keyword evidence="1" id="KW-0472">Membrane</keyword>
<dbReference type="Proteomes" id="UP000029495">
    <property type="component" value="Chromosome"/>
</dbReference>
<keyword evidence="3" id="KW-1185">Reference proteome</keyword>
<dbReference type="EMBL" id="CP009454">
    <property type="protein sequence ID" value="AIR86191.1"/>
    <property type="molecule type" value="Genomic_DNA"/>
</dbReference>
<feature type="transmembrane region" description="Helical" evidence="1">
    <location>
        <begin position="41"/>
        <end position="58"/>
    </location>
</feature>
<name>A0ABM5RJM5_9GAMM</name>
<gene>
    <name evidence="2" type="ORF">LH22_12255</name>
</gene>
<reference evidence="2 3" key="1">
    <citation type="submission" date="2014-09" db="EMBL/GenBank/DDBJ databases">
        <authorList>
            <person name="Chan K.-G."/>
        </authorList>
    </citation>
    <scope>NUCLEOTIDE SEQUENCE [LARGE SCALE GENOMIC DNA]</scope>
    <source>
        <strain evidence="2 3">ND04</strain>
    </source>
</reference>
<evidence type="ECO:0000313" key="2">
    <source>
        <dbReference type="EMBL" id="AIR86191.1"/>
    </source>
</evidence>
<accession>A0ABM5RJM5</accession>
<protein>
    <submittedName>
        <fullName evidence="2">Uncharacterized protein</fullName>
    </submittedName>
</protein>
<keyword evidence="1" id="KW-1133">Transmembrane helix</keyword>
<feature type="transmembrane region" description="Helical" evidence="1">
    <location>
        <begin position="12"/>
        <end position="29"/>
    </location>
</feature>
<evidence type="ECO:0000313" key="3">
    <source>
        <dbReference type="Proteomes" id="UP000029495"/>
    </source>
</evidence>
<organism evidence="2 3">
    <name type="scientific">Pantoea rwandensis</name>
    <dbReference type="NCBI Taxonomy" id="1076550"/>
    <lineage>
        <taxon>Bacteria</taxon>
        <taxon>Pseudomonadati</taxon>
        <taxon>Pseudomonadota</taxon>
        <taxon>Gammaproteobacteria</taxon>
        <taxon>Enterobacterales</taxon>
        <taxon>Erwiniaceae</taxon>
        <taxon>Pantoea</taxon>
    </lineage>
</organism>
<proteinExistence type="predicted"/>
<keyword evidence="1" id="KW-0812">Transmembrane</keyword>
<evidence type="ECO:0000256" key="1">
    <source>
        <dbReference type="SAM" id="Phobius"/>
    </source>
</evidence>
<sequence>MVFTIVARASNFTVFIRIILCGMVVFFIGMTRNRIGFRQSLAYITFFSVLTVTCMDAHN</sequence>